<reference evidence="9" key="1">
    <citation type="journal article" date="2023" name="Science">
        <title>Genome structures resolve the early diversification of teleost fishes.</title>
        <authorList>
            <person name="Parey E."/>
            <person name="Louis A."/>
            <person name="Montfort J."/>
            <person name="Bouchez O."/>
            <person name="Roques C."/>
            <person name="Iampietro C."/>
            <person name="Lluch J."/>
            <person name="Castinel A."/>
            <person name="Donnadieu C."/>
            <person name="Desvignes T."/>
            <person name="Floi Bucao C."/>
            <person name="Jouanno E."/>
            <person name="Wen M."/>
            <person name="Mejri S."/>
            <person name="Dirks R."/>
            <person name="Jansen H."/>
            <person name="Henkel C."/>
            <person name="Chen W.J."/>
            <person name="Zahm M."/>
            <person name="Cabau C."/>
            <person name="Klopp C."/>
            <person name="Thompson A.W."/>
            <person name="Robinson-Rechavi M."/>
            <person name="Braasch I."/>
            <person name="Lecointre G."/>
            <person name="Bobe J."/>
            <person name="Postlethwait J.H."/>
            <person name="Berthelot C."/>
            <person name="Roest Crollius H."/>
            <person name="Guiguen Y."/>
        </authorList>
    </citation>
    <scope>NUCLEOTIDE SEQUENCE</scope>
    <source>
        <strain evidence="9">NC1722</strain>
    </source>
</reference>
<keyword evidence="10" id="KW-1185">Reference proteome</keyword>
<dbReference type="InterPro" id="IPR041529">
    <property type="entry name" value="DUF5598"/>
</dbReference>
<feature type="domain" description="Nicotinate/nicotinamide phosphoribosyltransferase" evidence="7">
    <location>
        <begin position="230"/>
        <end position="512"/>
    </location>
</feature>
<protein>
    <recommendedName>
        <fullName evidence="5">Nicotinamide phosphoribosyltransferase</fullName>
        <ecNumber evidence="4">2.4.2.12</ecNumber>
    </recommendedName>
</protein>
<dbReference type="EMBL" id="JAINUG010000219">
    <property type="protein sequence ID" value="KAJ8387009.1"/>
    <property type="molecule type" value="Genomic_DNA"/>
</dbReference>
<evidence type="ECO:0000259" key="8">
    <source>
        <dbReference type="Pfam" id="PF18127"/>
    </source>
</evidence>
<evidence type="ECO:0000256" key="3">
    <source>
        <dbReference type="ARBA" id="ARBA00035007"/>
    </source>
</evidence>
<dbReference type="SUPFAM" id="SSF54675">
    <property type="entry name" value="Nicotinate/Quinolinate PRTase N-terminal domain-like"/>
    <property type="match status" value="1"/>
</dbReference>
<dbReference type="Proteomes" id="UP001221898">
    <property type="component" value="Unassembled WGS sequence"/>
</dbReference>
<dbReference type="GO" id="GO:0009435">
    <property type="term" value="P:NAD+ biosynthetic process"/>
    <property type="evidence" value="ECO:0007669"/>
    <property type="project" value="InterPro"/>
</dbReference>
<keyword evidence="2" id="KW-0662">Pyridine nucleotide biosynthesis</keyword>
<comment type="pathway">
    <text evidence="3">Cofactor biosynthesis; NAD(+) biosynthesis; nicotinamide D-ribonucleotide from 5-phospho-alpha-D-ribose 1-diphosphate and nicotinamide: step 1/1.</text>
</comment>
<name>A0AAD7RMQ2_9TELE</name>
<proteinExistence type="inferred from homology"/>
<evidence type="ECO:0000313" key="9">
    <source>
        <dbReference type="EMBL" id="KAJ8387009.1"/>
    </source>
</evidence>
<dbReference type="Gene3D" id="3.20.20.70">
    <property type="entry name" value="Aldolase class I"/>
    <property type="match status" value="1"/>
</dbReference>
<evidence type="ECO:0000313" key="10">
    <source>
        <dbReference type="Proteomes" id="UP001221898"/>
    </source>
</evidence>
<gene>
    <name evidence="9" type="ORF">AAFF_G00161860</name>
</gene>
<sequence length="539" mass="61244">MSLWARLFPVLRSPSTTTVLGCVRPRLKAHGLTILTDTERQGKMEPRDPDFNILLATDSYKVTHYKQYPPNTSKVYSYFECRERKTDSTKNRKVKYDKTVFYGLQYILHKYLKGKVVTTEKIQEAKEVYREHFQDDVFNVKGWTYILERHEGRLPIEIKAVPEGSVIPRGNVLFTVESTDPECYWLTNWVETILVQIWYPITVATNSREQKKILAKYLLETSGSLEGLEYKLHDFGYRGVSSQEVPPPARRSGSSHFLLPVRLHRASEPIAHSHKTLRLAVGLSSIALLPFCSSSTITAWGKDHERDAFEHIMKQFPSVPVSIVSDSYDIYNACEKIWGEDLRSLIESRSAKAPLVVRPDSGNPLDTVLKVLEILGKKFIPTENSKGYKVLPPYIRVIQGDGVDINTLQEIVEGMKQHNWSIENIAFGSGGALLQKLTRDLLNCSFKCSYVVTNGLGVNVFKDPVADPNKRSKKGRLSLHRTQSGEFVTLEEGKGDLEEFGADLLHTVFRNGEVVKTYTFDEVRDNARLKEGELEDVLQ</sequence>
<dbReference type="EC" id="2.4.2.12" evidence="4"/>
<dbReference type="InterPro" id="IPR016471">
    <property type="entry name" value="Nicotinamide_PRibTrfase"/>
</dbReference>
<feature type="domain" description="Nicotinamide phosphoribosyltransferase N-terminal" evidence="8">
    <location>
        <begin position="52"/>
        <end position="158"/>
    </location>
</feature>
<evidence type="ECO:0000256" key="6">
    <source>
        <dbReference type="ARBA" id="ARBA00047835"/>
    </source>
</evidence>
<dbReference type="Pfam" id="PF04095">
    <property type="entry name" value="NAPRTase"/>
    <property type="match status" value="1"/>
</dbReference>
<dbReference type="PANTHER" id="PTHR43816">
    <property type="entry name" value="NICOTINAMIDE PHOSPHORIBOSYLTRANSFERASE"/>
    <property type="match status" value="1"/>
</dbReference>
<dbReference type="Pfam" id="PF18127">
    <property type="entry name" value="NAMPT_N"/>
    <property type="match status" value="1"/>
</dbReference>
<evidence type="ECO:0000256" key="5">
    <source>
        <dbReference type="ARBA" id="ARBA00035036"/>
    </source>
</evidence>
<accession>A0AAD7RMQ2</accession>
<evidence type="ECO:0000256" key="1">
    <source>
        <dbReference type="ARBA" id="ARBA00010897"/>
    </source>
</evidence>
<evidence type="ECO:0000256" key="4">
    <source>
        <dbReference type="ARBA" id="ARBA00035024"/>
    </source>
</evidence>
<dbReference type="CDD" id="cd01569">
    <property type="entry name" value="PBEF_like"/>
    <property type="match status" value="1"/>
</dbReference>
<dbReference type="PANTHER" id="PTHR43816:SF3">
    <property type="entry name" value="NICOTINAMIDE PHOSPHORIBOSYLTRANSFERASE"/>
    <property type="match status" value="1"/>
</dbReference>
<comment type="similarity">
    <text evidence="1">Belongs to the NAPRTase family.</text>
</comment>
<dbReference type="InterPro" id="IPR013785">
    <property type="entry name" value="Aldolase_TIM"/>
</dbReference>
<evidence type="ECO:0000259" key="7">
    <source>
        <dbReference type="Pfam" id="PF04095"/>
    </source>
</evidence>
<dbReference type="AlphaFoldDB" id="A0AAD7RMQ2"/>
<dbReference type="SUPFAM" id="SSF51690">
    <property type="entry name" value="Nicotinate/Quinolinate PRTase C-terminal domain-like"/>
    <property type="match status" value="1"/>
</dbReference>
<comment type="caution">
    <text evidence="9">The sequence shown here is derived from an EMBL/GenBank/DDBJ whole genome shotgun (WGS) entry which is preliminary data.</text>
</comment>
<dbReference type="InterPro" id="IPR041525">
    <property type="entry name" value="N/Namide_PRibTrfase"/>
</dbReference>
<dbReference type="GO" id="GO:0047280">
    <property type="term" value="F:nicotinamide phosphoribosyltransferase activity"/>
    <property type="evidence" value="ECO:0007669"/>
    <property type="project" value="UniProtKB-EC"/>
</dbReference>
<comment type="catalytic activity">
    <reaction evidence="6">
        <text>beta-nicotinamide D-ribonucleotide + diphosphate = 5-phospho-alpha-D-ribose 1-diphosphate + nicotinamide + H(+)</text>
        <dbReference type="Rhea" id="RHEA:16149"/>
        <dbReference type="ChEBI" id="CHEBI:14649"/>
        <dbReference type="ChEBI" id="CHEBI:15378"/>
        <dbReference type="ChEBI" id="CHEBI:17154"/>
        <dbReference type="ChEBI" id="CHEBI:33019"/>
        <dbReference type="ChEBI" id="CHEBI:58017"/>
        <dbReference type="EC" id="2.4.2.12"/>
    </reaction>
    <physiologicalReaction direction="right-to-left" evidence="6">
        <dbReference type="Rhea" id="RHEA:16151"/>
    </physiologicalReaction>
</comment>
<organism evidence="9 10">
    <name type="scientific">Aldrovandia affinis</name>
    <dbReference type="NCBI Taxonomy" id="143900"/>
    <lineage>
        <taxon>Eukaryota</taxon>
        <taxon>Metazoa</taxon>
        <taxon>Chordata</taxon>
        <taxon>Craniata</taxon>
        <taxon>Vertebrata</taxon>
        <taxon>Euteleostomi</taxon>
        <taxon>Actinopterygii</taxon>
        <taxon>Neopterygii</taxon>
        <taxon>Teleostei</taxon>
        <taxon>Notacanthiformes</taxon>
        <taxon>Halosauridae</taxon>
        <taxon>Aldrovandia</taxon>
    </lineage>
</organism>
<evidence type="ECO:0000256" key="2">
    <source>
        <dbReference type="ARBA" id="ARBA00022642"/>
    </source>
</evidence>
<dbReference type="InterPro" id="IPR036068">
    <property type="entry name" value="Nicotinate_pribotase-like_C"/>
</dbReference>
<dbReference type="NCBIfam" id="NF006629">
    <property type="entry name" value="PRK09198.1"/>
    <property type="match status" value="1"/>
</dbReference>